<dbReference type="SUPFAM" id="SSF56436">
    <property type="entry name" value="C-type lectin-like"/>
    <property type="match status" value="1"/>
</dbReference>
<dbReference type="SUPFAM" id="SSF49899">
    <property type="entry name" value="Concanavalin A-like lectins/glucanases"/>
    <property type="match status" value="1"/>
</dbReference>
<dbReference type="PROSITE" id="PS50041">
    <property type="entry name" value="C_TYPE_LECTIN_2"/>
    <property type="match status" value="1"/>
</dbReference>
<dbReference type="Pfam" id="PF00059">
    <property type="entry name" value="Lectin_C"/>
    <property type="match status" value="1"/>
</dbReference>
<dbReference type="InterPro" id="IPR016187">
    <property type="entry name" value="CTDL_fold"/>
</dbReference>
<feature type="non-terminal residue" evidence="4">
    <location>
        <position position="7027"/>
    </location>
</feature>
<dbReference type="PANTHER" id="PTHR22803">
    <property type="entry name" value="MANNOSE, PHOSPHOLIPASE, LECTIN RECEPTOR RELATED"/>
    <property type="match status" value="1"/>
</dbReference>
<dbReference type="InterPro" id="IPR001304">
    <property type="entry name" value="C-type_lectin-like"/>
</dbReference>
<evidence type="ECO:0000313" key="5">
    <source>
        <dbReference type="Proteomes" id="UP000626109"/>
    </source>
</evidence>
<sequence length="7027" mass="748838">QAYPDFKEQRTCVSGQTCFLEGIRGHLLSDSDRMAVLDTCGVQQAIPRFPDAGRLSGVSAGGSYDALSASFGSALVTAQGGQYRICWCAAGSDCEREINFIVDSGELIIIGPTPLLQDRTCISGQTCYVQGLAGNFLSASYQVMIMDTCGVTTSLPGLPFDGRLQLGIGRTGGDLGFGMVRLTIQGGQYRLCWCADGQICSSPTQMTVDTGRLTVVGPTPLQQGWTCASGLPCNLEAFTGHGLSDGDKLVALDTCALALAPQRFPWMAQPINALATGATVSFGTNPVTGAGGRYRLCWCARGMSCSTFEDFLVDLGHLELVGPAPLEQHRTCVAGQTCDFRTFDGHSIGGELGPGGDVWILDTCGAVGHTIERLPDAGRIVGHSPRPADPTSVFAFGVTTLSAPGGLYRLCWCSSIVGPCTSRDDFKVNAGSFTMVGPSPLRQDRTCVSGRTCLLDGIIGHHLVESDKLLVLDTCSLHSSALDIPNSVIPMFQRQPVYDGSNTMAFQVIVNAVSVSGGFYRLCWCAAGQTCAIIDNFRVDLGRLTIIGPEILGQQHRTCVAGQACYLTGLRGEEFSQDDRVLVLDSCGAAVPPKRGGLLGASSTGSPWAQLQPRTASISFAAPHAAGNTAQGGLYRLCWCSGSGLGSSAAQRACGSPESFVTDMGGLTILGPAPLMQDRTCIVGMTCRFDGFTGVGFDNSDILLVLDTCGLLTSPVHHGIKYFETSTHQWTLSSSGASALYAGSISDASGGQYRLCWCAAGFACTSQDTQAHLAVDMGRLLVIGPKRLGAQHRTCVSGQECKLGRIEGSHFSSQDSFVLMDTCGHRQVLPRANNAGVLTDVAAQLPGGNGIAAAFADISFSSLVLTTAGGIYRLCWCTHVTTCSVGEEFRADIGQVQIIGPAPLAQDRTCVTGQLCHLDGLLGVGFAGGDRFQVLDTCATFQTIPLMFTSAALDLQTGVGDKLTAVSWGVASVTSQGGQYRICWCAGGFHCSGVEDFRIDMGRLTLIGPESMPQGATCVAGQDCHMNRLTGHLLDPEDNVMLLDTCGISATQQQLRGFPHDGFATVTSSGARLSWDQSSSAMITLQGGKYRLCWCASLFTCSVAEHYRFDAGEFTLIGPSPLKQDRTCVTGQTCRFEDITGLRLHDFDAMLVMETCGKTEQDQILTVPYLPSGGKDRWPLLSAAPEAGSPWITATLSWGSTLVTAFGGQYRLCWCSGSPRGSASPTCDFWEAFRVDMGRLTIVGPDTFIHEGRTCISGQTCRIDHLDKHLDFPGDQLLVLGTCGQASSLVPRLPANGLMIVSAGGDDASFAAVVVTAPGGEYRICWCASSFACDTVEHFVTDFGQLTILGPRPLNQDRTCVSGQECFLDGLLASLHGVQLGHDDKWLLLDTCGRRTVVERMVKDGTVVSVGRSGTSLSFGTTPITVGGGRYRMCWCAEGRQCSIYEHFRVDAGQLYMIGPSGSNGSDFGEFVEQDRTCISGQLCAFSSPRGEGLTTSDQYFILETCGSANSTFVPRLPDYGQLSLQKSRAGTSHCVGGDCEVGFGPTLITAPGGQYRLCWCAVGQTCSLLEHFRMDVGRFTLLGPAPLQQHRTCVSGQSCMISDILGMLLAPQLFDTGLSTNISSDSLAILDTCGTKHVIGRAPQDFAISSSLSSGSAYSFSKRVTAAGGTYQLCWCSEVGLSRAQRGQRTGLSLQRLNSGHCQNGEEFVVTLGSLTLIGPSPQSQDRTCVSGQTCSFMGITGLHLQVGDRFLALQTCGSNSDIPGFSWSGKARPLSSFGTEVSWGTVANTAPGGTYRLCWCAGRHSTAATAAACDTPTDFVVDAGELLIIGPAQAAVGGYTATSSAQTYVPRRAIIVSETLRLQERPPLGPEASAGQHRECVAGQPCEIPGLHGLHLSAGDAFAIMDTCGEGTAVVNRLPFAGRPEAVVSEAEILAWNLPQSRRHARLQVVTLNFTTPLTATGGQYRICWCAEVFDCTTSEQMRVDVGQLELHGPSLHQKRTCVNSQDCFVERILGRRLHAEDQLMIMDTCGVAPSNSSRAIGFPEAGLATTKSLNGVITDHSGYAVSVVSAAINEKFDFSGLRITAGGGTFRMCWCAGGFNCTSGPQHFLQDLGELRLQGPSPLQQDRTCMTGQNCRLRAIGGPGLSADDVVMVLDTCGPSPGADVLLPRYPHDGISNLNTVTGQTFTWMGNGTGLRALVTSAGGMYRLCWCRPAGFSITCKHPEEFQTDLGQLMLLGPAPLGMARTCVSGQTCVVANMTGLHLSYGDSMRVLSTCGAGGSELPRMPRDGISLPGLNDGKLFSWGPERITTAGGQFRLCWCASGYSCALQAQYQVDAGELIIIGPAPHSQEVVCASGFACWGWIAGKYLASNDRVMVADECGAPMEAWPQARDRYPEVPGFPDRGIATLSPYVNEAFQFSWGSIDPITAAGGVYKLCWCASGLESGGCSASESFRTEAGSMVLSGPSEYLADFFLPVVPGPQPAKEMWRQDLPDPSIVKVSEYGGALSIYCSANTAQSATRGNMPILYVDAPSSGLWEARVLVRVSLDAQDVGAGLTVYDKDGQQPDLLFGLDRWYARGYGQDGAVLALRYSTSGLSGAVVAQGLASLGGNVSWLALKIEKTGSGRYSLWYNHRPPGSWLAPDDVSDSSPRTRQRVFAKTAGEPEDRLFPETEWQLLASEVTTNVEGRRIGIFAMTSASGGTVKFKDFLVRDRFPQSVASFSMDDDFIREGFDKRLPTGTPVAGASPAKGSDGYSLGALLFDGSSRRLSGVGLNRSAALPYDPLQDDDGEPLTDFTIAVWIKPYSLASSGIFGRKLGNLTSSTSVSLSAPGGITWSMQDSAGQMYNESFETPTTLPYAAIGPTSAKTSLTRVLEANEWTHLTFVKQGETLRLFRNAEPWSFSRYMPGKSMGGSHQLLLNFLPEYPFHGALDDLRFFDVALAHFTIAHLYGNAGKDTPRAKTQRCVAGVPCSLHGLAGERLSNVARLAVMAHCGRLPVIAGFPGGAISDLTTGRGQVMHWGNASGLSITAPGGKYQLCWCGTANPAGCGTAADFRVLVGALVVVGPYARQERTCSAGQIAAFDLTGVELSTGDSMQILSTCGVGALGVAGLPGSAKSTLSKSACFGHTGLGVARAGALEAHGSGLAGKTQSECCALCERSLYSDCKVWAHRPSDMTCFLYRTVVSLERQQDRVTGIRTEYKTAPDKVIIATTLTTNRLEARSVGPFRLYSCRSKEDCFFDFPLLLSAVKPGYQSFNVTVNYWPGTWDWNGIKVFSDSSDRWFLESLLVTANGISWNFTYGGWLEQGAQIYLGKDPVPQISFGGGWASEAASKTSGGRYRLCWCAEGKACTDTSDFKTDAGGLTVAGPAPLVQHRTCVTGQACVVADIGGSSLANGDKLMILDTCGHTGLLPSGMVWDGISTTHHSLVPRFSPSCRSTLNCPRDQPCDDEVHSKNEQPWISCGISDVATGQGSEFHWGAGGNGEPSAPGGVYKMCWCSNGQTCSMFEHFKVELGELTLVGPNSLEQHRTCVTGQACVVSGIQGQHLKEGDKLMVLDVCGQKPHTPMCPSHPSEFAAESMQPGWNSTLAAQGCGTVSDRWPGSTIRTGQAPGISEPAVASAHPCGSSMLWVPFPPTESCFSVFDSILSWADAESACSVIYGGHLASISSKAENDFLVEWVLASGQTYWIGLNDVANEGTWEYTDGANSSWKNWADLQPELTLSNIEDCGVITGSDGAGQWRDESCTVVRKYMCKRGGDFSGITIEPGDEFRFGGFRKSQEQLVPPSSAGGLYRMCWCPYGFRCSQAEDFRMDIGTITLQGPAPLNQHKTCVSGQPCLIQPIYGLELQDNDLVHILDTCGQYVDTTSATHSGALIPTDSGLHLPRFPSNGGTQSLSEGATEGGSKVSWGPITITALGGRYRLCWCAAGFSCSVVPEFRVDFGLFDLIGPAPLNQKATCTSGQSCSFNITGFSLSDGDKLMVLDTCGRAGLAVNTVPRFVGDVDGLPGDPRGISNRATNGGSSYQWGGDDKIVVSASGGLYRLCWAANGFPQELPEHFGVDLGFLQLLGPDTFSYSRTCISGQLCHWGGITGYGLDNGDRIMVLDQCGRFKGKNLGYGHDEDIIQRFPWSGKSFPASSKGSVFSWGEVADAAYVTSAGGSYRLCWADRTWGLGGPGSFRLDTGTFFLAGPAPMSQKKTCVSGQVCKWSGLQGTFLSDGDAIIALDTCGMDTAMLPRWSNPDAPRALAISQPATGTGTTFSWGHIEVSTPGGMYRLCWCSNPQPPDMNCSHPSDFRVDAGTLHIVGPWPGFQGRTCVSGQPCGFTNFTGMHLQSGDRLMVLDTCANHHFSGSTAVVKRFSGDALGLSLPATGAGHTFDWQVFKGFSSTSAGGIYRLCWCASGFDCNLPKQFQVDAGHLTVIGPIPHAQDRTCVSGQVCNVDGIAGQDLGNGDKFMILDTCGIFAVPPRFSGSPSGMSDSMEVAGTLAKWGGSEVCAEPYNFDCLGYRPTSRGGDYRLCWCANGYTCNQPGDFRVDAGMLTMIGPNPLTNKRTCVSGQPCKWDGIEGHFTQSGDKFIMLDSCAHPEPRQTTQVSDKFGIYNQVHIGISQYGFFDGYSNPSMNNGSSYSWGDGSSVITVPGGLYRLCWCGANYNCTLPEHFQTDAGVQDVVGPFLELPDPSGTLTVEQRLQLFRCTANQPCSFTGLQGRYLSNGDQVMIKTDCRPDWEYNTTIADWPSGTFVWGISDPGKVIASVDGITYQDYDWAKAATTSNREVRAEGAYYRLCWCARGYNCVAPKDFSVDAGTMMLVGPHHNQHKTCVAGALCIASQITGVGLSNGDRTMVLRYCDTDLYIARYPNQGYSDPAFDNGSAVTWDSGKVVPVTSPGGYYKLCWCAATQTCTKSGSNFRVDYGTLYIVGPAPLTQSRTCLSGEFCNVTDFTGFGLFSGDKLMISSKCGDPNGVIPRFPQGGISERATESGSQFAWGSYVTAGGGIYWMCWCSNMVGCDRADHFTVETGLLAFPGPYLGIERTCRSGMECGLSNVKGVGLQNGDKVMVMNQCGTNAVLQGWPDGGISDTAIFQGTEYSWGIASGGLQVTGAGGEYSLCWCSASAPNCTSGLHFRTEMGIVRVTGPALGQKKDCTAGQSCAIQQFGGYELQNGDRIMISDSCLPSLSAFVPGFGDNGIFIGTNGGSFFSQKATLTASGGVYSLCWCPLGSPCQSPENFQVNAGNLTVIGPYLDQQKTCLSSQVCHFDDYLGQSLKTTDRVMLLDTCGTKFKLARLPNDALSTIHDNFGSSVSWGPVRATSAGGTYRMCWCASSSTCSSPKDFIVDSGTLHHRGPKLYQLQECYPGVTCTFDNFLGYGLQAGELLMALSECGTGKGISGFPNAGISYPATKDGMQFEWGDASLQALSTTTRGGFYRLCWCPGGHGLDACASSFDFRVDAGALIVKGPRRQVDVLCGAGQVCTLGPWEGAKLSLDDRVAVLRSTDTCGDDEADILIAGGEYKDVTCNLDLTACEASLNGMETMHGGMFKVCYCVSYLDPNGVDTDVCTEKSEFTSFAATLQVRGPLGTQGFPCVVGINCDIAINGFMLTTQDKIKLVRSGDPCNGFPVTGVPAQEILIDAGQSQRTNTIAARPVANDSWSFFELGGIRSSGDYKICYCSSVLSCLNPYDYGGDAGNVQVAGADSSKVYICRRGSACAIYLQGWRQGPNDRLKIISEGGTCGTDQPTFGFGSNPAWVDAKTTTFLDNTNTSSINKFTLGVAIVGTQEDGCTVTDVKCGYTLCYCPGINGCTSDADYTHTAGALRVTESIRGITADASFPMNSFALGLLVDSAYAGGTIRCVAKAGTAIEWGLYADSSFFTNGPDANDIGWGSTSGEAIAGPNKVALHLQAFVAAGQIIRTWCYLSDAPAYVYPPHLEGVEVAAPQGMRVPRAIFHPAEGWNGALFGMDVMDLLVAAGRRLATQDSLEETEIDEPNSGPGFETESWNSSEQRRLANVADVRVMTAMSTEGCRGLAYHMDERIVRTEQTKDALGNLQLTSSSLAVLDTTMCMDDPSCAMMVCFFGGPQEYPIEMKERFIIRPKPALVTKTLYRGSRNRITLTKPSNSTGNLSWISLAEVKSQGLTPGIDQICPNLNTAEEQGRVVGVSPQGVSEEILMDEPVGTYYVCLLDNMNDAKGGAPFNSAGSLEIKDVVNSIKPSRFPSSRTTLKLDVAALLPGTVTCVVKEPEVAATRYAEIMASVLSAASTGSSAGAKAQALALRAATHAFLLSEDGTLSQMKVIVPQAVPPNVTVVLVMAKYTDSITVPAWCWHSATEELMILFPSDLAGEYFDLPGEAPAAYTLPGFIWPGAAFVVWVENVADSSQSRVQLVNTSAECGLSLYSQAISVVQKVEGKEQTIKAYLLADMSKRLVCFFELSSSLPLVIETSTGETLGFSQAIQPSFSMIVEGVINQYVHRGLPTNLVLSGMAATESGEVFLLPDSVYYGNGGYCLPPQKTIGTPQTTTAYVQRFAAVQIKPVPVLPSPINGATHFVTLSEVDTVQLIIGLSYSLCYVGYSTDSTRVFNKIGKSLPVRDIIVALMQDPIMADAASSKGLNLRLQASLTGTVSCLATIKPLDRPPQAEEIRGDYVTTLPQDFVPAFQETDVLGRALAVEVNNANSNTTVLIKNDPAVAANIRRMPLGVAPQVYTWCQHSLSSVIFPEDGDGIAISLSVLTPPIFQYSSAGKTYPQVIIARNVTFPSFTPAWSEPGFPIYYYDEVAFTITPTLPQGIDMSAQNGDIKGDPLPGQLTPAGSYQIQASSKFDVQKSGGVNIVLSVTEPGQCSVSSVLSTEVLMGCMLQDAHNLDVQGLYLLISPTSADPLPYEQSSFACYGDAAQTDTSGTTVPEFTCSRQDSRCCCWLWVGFTGDATTRNLTDARSRSGKVLNSVCGFSQYQRYEVMTMAAGVNPMQDNGPAAVVWDGVFDFTVPEKKEAKPIAFEMQAAINYEETCDPVRNGAAAEQKCKDMMKEELSQLLAAPSDMITITGLRPR</sequence>
<gene>
    <name evidence="4" type="ORF">PGLA2088_LOCUS34168</name>
</gene>
<dbReference type="Proteomes" id="UP000626109">
    <property type="component" value="Unassembled WGS sequence"/>
</dbReference>
<reference evidence="4" key="1">
    <citation type="submission" date="2021-02" db="EMBL/GenBank/DDBJ databases">
        <authorList>
            <person name="Dougan E. K."/>
            <person name="Rhodes N."/>
            <person name="Thang M."/>
            <person name="Chan C."/>
        </authorList>
    </citation>
    <scope>NUCLEOTIDE SEQUENCE</scope>
</reference>
<dbReference type="Pfam" id="PF13385">
    <property type="entry name" value="Laminin_G_3"/>
    <property type="match status" value="1"/>
</dbReference>
<feature type="domain" description="C-type lectin" evidence="3">
    <location>
        <begin position="3638"/>
        <end position="3753"/>
    </location>
</feature>
<evidence type="ECO:0000313" key="4">
    <source>
        <dbReference type="EMBL" id="CAE8706422.1"/>
    </source>
</evidence>
<dbReference type="CDD" id="cd00037">
    <property type="entry name" value="CLECT"/>
    <property type="match status" value="1"/>
</dbReference>
<evidence type="ECO:0000256" key="1">
    <source>
        <dbReference type="ARBA" id="ARBA00023157"/>
    </source>
</evidence>
<organism evidence="4 5">
    <name type="scientific">Polarella glacialis</name>
    <name type="common">Dinoflagellate</name>
    <dbReference type="NCBI Taxonomy" id="89957"/>
    <lineage>
        <taxon>Eukaryota</taxon>
        <taxon>Sar</taxon>
        <taxon>Alveolata</taxon>
        <taxon>Dinophyceae</taxon>
        <taxon>Suessiales</taxon>
        <taxon>Suessiaceae</taxon>
        <taxon>Polarella</taxon>
    </lineage>
</organism>
<dbReference type="InterPro" id="IPR013320">
    <property type="entry name" value="ConA-like_dom_sf"/>
</dbReference>
<dbReference type="Gene3D" id="2.60.120.200">
    <property type="match status" value="2"/>
</dbReference>
<dbReference type="Gene3D" id="3.10.100.10">
    <property type="entry name" value="Mannose-Binding Protein A, subunit A"/>
    <property type="match status" value="1"/>
</dbReference>
<protein>
    <recommendedName>
        <fullName evidence="3">C-type lectin domain-containing protein</fullName>
    </recommendedName>
</protein>
<accession>A0A813KJL5</accession>
<dbReference type="PROSITE" id="PS00615">
    <property type="entry name" value="C_TYPE_LECTIN_1"/>
    <property type="match status" value="1"/>
</dbReference>
<dbReference type="SMART" id="SM00034">
    <property type="entry name" value="CLECT"/>
    <property type="match status" value="1"/>
</dbReference>
<dbReference type="InterPro" id="IPR050111">
    <property type="entry name" value="C-type_lectin/snaclec_domain"/>
</dbReference>
<name>A0A813KJL5_POLGL</name>
<keyword evidence="1" id="KW-1015">Disulfide bond</keyword>
<comment type="caution">
    <text evidence="4">The sequence shown here is derived from an EMBL/GenBank/DDBJ whole genome shotgun (WGS) entry which is preliminary data.</text>
</comment>
<evidence type="ECO:0000259" key="3">
    <source>
        <dbReference type="PROSITE" id="PS50041"/>
    </source>
</evidence>
<proteinExistence type="predicted"/>
<evidence type="ECO:0000256" key="2">
    <source>
        <dbReference type="SAM" id="MobiDB-lite"/>
    </source>
</evidence>
<dbReference type="EMBL" id="CAJNNW010031203">
    <property type="protein sequence ID" value="CAE8706422.1"/>
    <property type="molecule type" value="Genomic_DNA"/>
</dbReference>
<feature type="region of interest" description="Disordered" evidence="2">
    <location>
        <begin position="5964"/>
        <end position="5986"/>
    </location>
</feature>
<dbReference type="InterPro" id="IPR016186">
    <property type="entry name" value="C-type_lectin-like/link_sf"/>
</dbReference>
<dbReference type="InterPro" id="IPR018378">
    <property type="entry name" value="C-type_lectin_CS"/>
</dbReference>